<dbReference type="EMBL" id="FNEH01000010">
    <property type="protein sequence ID" value="SDI63316.1"/>
    <property type="molecule type" value="Genomic_DNA"/>
</dbReference>
<reference evidence="5 9" key="4">
    <citation type="submission" date="2019-03" db="EMBL/GenBank/DDBJ databases">
        <title>Subsurface microbial communities from deep shales in Ohio and West Virginia, USA.</title>
        <authorList>
            <person name="Wrighton K."/>
        </authorList>
    </citation>
    <scope>NUCLEOTIDE SEQUENCE [LARGE SCALE GENOMIC DNA]</scope>
    <source>
        <strain evidence="5 9">DSMZ 11287</strain>
    </source>
</reference>
<reference evidence="2 7" key="1">
    <citation type="submission" date="2016-10" db="EMBL/GenBank/DDBJ databases">
        <authorList>
            <person name="de Groot N.N."/>
        </authorList>
    </citation>
    <scope>NUCLEOTIDE SEQUENCE [LARGE SCALE GENOMIC DNA]</scope>
    <source>
        <strain evidence="2 7">WG7</strain>
    </source>
</reference>
<evidence type="ECO:0000313" key="1">
    <source>
        <dbReference type="EMBL" id="SDF90134.1"/>
    </source>
</evidence>
<organism evidence="5 9">
    <name type="scientific">Halanaerobium congolense</name>
    <dbReference type="NCBI Taxonomy" id="54121"/>
    <lineage>
        <taxon>Bacteria</taxon>
        <taxon>Bacillati</taxon>
        <taxon>Bacillota</taxon>
        <taxon>Clostridia</taxon>
        <taxon>Halanaerobiales</taxon>
        <taxon>Halanaerobiaceae</taxon>
        <taxon>Halanaerobium</taxon>
    </lineage>
</organism>
<evidence type="ECO:0000313" key="8">
    <source>
        <dbReference type="Proteomes" id="UP000199519"/>
    </source>
</evidence>
<name>A0A1M7NT55_9FIRM</name>
<accession>A0A1M7NT55</accession>
<dbReference type="PANTHER" id="PTHR42280:SF1">
    <property type="entry name" value="CITG FAMILY PROTEIN"/>
    <property type="match status" value="1"/>
</dbReference>
<sequence length="314" mass="35388">MPLSDIEIAQAVQIASLLEASTAKPGNVYPNKSFKDLNYHHFLYSSAAVFPAFLNLEHKLVGEIILKGVKETHSFIRTNTNLGILLLTSPLAAAYVSLRQKNLISGKSEEELRKILQQEVSAVLKKLSKKDAELAYQAINHSKAGNLDKVEEGDIKDQVDLTLYQAMELAQSRDQIAAEYVSNFGLTFDFAYPVFKKNQNKFTRIEDAVIQSYLEILAEYPDSLIARKWGYDFAAVISQKTNNLLEKLKNIKDRQLREKEIRKFDDYLRSKDKKINPGTTADFIAAVIFLTILISGKKIINNWANWGGIKNGSI</sequence>
<dbReference type="EMBL" id="FNBJ01000030">
    <property type="protein sequence ID" value="SDF90134.1"/>
    <property type="molecule type" value="Genomic_DNA"/>
</dbReference>
<dbReference type="EMBL" id="SOEF01000010">
    <property type="protein sequence ID" value="TDX45146.1"/>
    <property type="molecule type" value="Genomic_DNA"/>
</dbReference>
<evidence type="ECO:0000313" key="9">
    <source>
        <dbReference type="Proteomes" id="UP000295472"/>
    </source>
</evidence>
<reference evidence="4 10" key="3">
    <citation type="submission" date="2019-03" db="EMBL/GenBank/DDBJ databases">
        <title>Deep subsurface shale carbon reservoir microbial communities from Ohio and West Virginia, USA.</title>
        <authorList>
            <person name="Wrighton K."/>
        </authorList>
    </citation>
    <scope>NUCLEOTIDE SEQUENCE [LARGE SCALE GENOMIC DNA]</scope>
    <source>
        <strain evidence="4 10">UTICA-S4D12</strain>
    </source>
</reference>
<dbReference type="AlphaFoldDB" id="A0A1M7NT55"/>
<evidence type="ECO:0000313" key="10">
    <source>
        <dbReference type="Proteomes" id="UP000295758"/>
    </source>
</evidence>
<dbReference type="STRING" id="54121.SAMN04515653_11026"/>
<protein>
    <submittedName>
        <fullName evidence="5">Triphosphoribosyl-dephospho-CoA synthase</fullName>
    </submittedName>
</protein>
<dbReference type="Pfam" id="PF01874">
    <property type="entry name" value="CitG"/>
    <property type="match status" value="1"/>
</dbReference>
<dbReference type="RefSeq" id="WP_073160023.1">
    <property type="nucleotide sequence ID" value="NZ_FNBJ01000030.1"/>
</dbReference>
<dbReference type="Proteomes" id="UP000198612">
    <property type="component" value="Unassembled WGS sequence"/>
</dbReference>
<dbReference type="EMBL" id="FOHG01000030">
    <property type="protein sequence ID" value="SET14208.1"/>
    <property type="molecule type" value="Genomic_DNA"/>
</dbReference>
<dbReference type="Proteomes" id="UP000295758">
    <property type="component" value="Unassembled WGS sequence"/>
</dbReference>
<dbReference type="PANTHER" id="PTHR42280">
    <property type="entry name" value="CITG FAMILY PROTEIN"/>
    <property type="match status" value="1"/>
</dbReference>
<dbReference type="Proteomes" id="UP000295472">
    <property type="component" value="Unassembled WGS sequence"/>
</dbReference>
<dbReference type="OrthoDB" id="8525901at2"/>
<dbReference type="GO" id="GO:0046917">
    <property type="term" value="F:triphosphoribosyl-dephospho-CoA synthase activity"/>
    <property type="evidence" value="ECO:0007669"/>
    <property type="project" value="InterPro"/>
</dbReference>
<evidence type="ECO:0000313" key="3">
    <source>
        <dbReference type="EMBL" id="SET14208.1"/>
    </source>
</evidence>
<dbReference type="EMBL" id="SOAA01000007">
    <property type="protein sequence ID" value="TDS32336.1"/>
    <property type="molecule type" value="Genomic_DNA"/>
</dbReference>
<dbReference type="InterPro" id="IPR002736">
    <property type="entry name" value="CitG"/>
</dbReference>
<evidence type="ECO:0000313" key="6">
    <source>
        <dbReference type="Proteomes" id="UP000198612"/>
    </source>
</evidence>
<gene>
    <name evidence="4" type="ORF">BY453_10710</name>
    <name evidence="5" type="ORF">C7954_11036</name>
    <name evidence="1" type="ORF">SAMN04488598_13021</name>
    <name evidence="3" type="ORF">SAMN04515652_13012</name>
    <name evidence="2" type="ORF">SAMN04515654_11054</name>
</gene>
<proteinExistence type="predicted"/>
<dbReference type="Proteomes" id="UP000199519">
    <property type="component" value="Unassembled WGS sequence"/>
</dbReference>
<evidence type="ECO:0000313" key="7">
    <source>
        <dbReference type="Proteomes" id="UP000198945"/>
    </source>
</evidence>
<dbReference type="Gene3D" id="1.10.4200.10">
    <property type="entry name" value="Triphosphoribosyl-dephospho-CoA protein"/>
    <property type="match status" value="1"/>
</dbReference>
<reference evidence="6 8" key="2">
    <citation type="submission" date="2016-10" db="EMBL/GenBank/DDBJ databases">
        <authorList>
            <person name="Varghese N."/>
            <person name="Submissions S."/>
        </authorList>
    </citation>
    <scope>NUCLEOTIDE SEQUENCE [LARGE SCALE GENOMIC DNA]</scope>
    <source>
        <strain evidence="1 8">WG2</strain>
        <strain evidence="3 6">WG5</strain>
    </source>
</reference>
<dbReference type="GO" id="GO:0005524">
    <property type="term" value="F:ATP binding"/>
    <property type="evidence" value="ECO:0007669"/>
    <property type="project" value="InterPro"/>
</dbReference>
<evidence type="ECO:0000313" key="4">
    <source>
        <dbReference type="EMBL" id="TDS32336.1"/>
    </source>
</evidence>
<dbReference type="GeneID" id="57012429"/>
<dbReference type="Proteomes" id="UP000198945">
    <property type="component" value="Unassembled WGS sequence"/>
</dbReference>
<evidence type="ECO:0000313" key="2">
    <source>
        <dbReference type="EMBL" id="SDI63316.1"/>
    </source>
</evidence>
<keyword evidence="8" id="KW-1185">Reference proteome</keyword>
<evidence type="ECO:0000313" key="5">
    <source>
        <dbReference type="EMBL" id="TDX45146.1"/>
    </source>
</evidence>